<reference evidence="2 3" key="1">
    <citation type="submission" date="2021-10" db="EMBL/GenBank/DDBJ databases">
        <title>Lutispora strain m25 sp. nov., a thermophilic, non-spore-forming bacterium isolated from a lab-scale methanogenic bioreactor digesting anaerobic sludge.</title>
        <authorList>
            <person name="El Houari A."/>
            <person name="Mcdonald J."/>
        </authorList>
    </citation>
    <scope>NUCLEOTIDE SEQUENCE [LARGE SCALE GENOMIC DNA]</scope>
    <source>
        <strain evidence="3">m25</strain>
    </source>
</reference>
<keyword evidence="1" id="KW-1133">Transmembrane helix</keyword>
<dbReference type="RefSeq" id="WP_255228012.1">
    <property type="nucleotide sequence ID" value="NZ_JAJEKE010000012.1"/>
</dbReference>
<keyword evidence="1" id="KW-0812">Transmembrane</keyword>
<accession>A0ABT1NGX5</accession>
<comment type="caution">
    <text evidence="2">The sequence shown here is derived from an EMBL/GenBank/DDBJ whole genome shotgun (WGS) entry which is preliminary data.</text>
</comment>
<gene>
    <name evidence="2" type="ORF">LJD61_13135</name>
</gene>
<protein>
    <recommendedName>
        <fullName evidence="4">Oligosaccharide repeat unit polymerase</fullName>
    </recommendedName>
</protein>
<proteinExistence type="predicted"/>
<keyword evidence="3" id="KW-1185">Reference proteome</keyword>
<dbReference type="EMBL" id="JAJEKE010000012">
    <property type="protein sequence ID" value="MCQ1530488.1"/>
    <property type="molecule type" value="Genomic_DNA"/>
</dbReference>
<evidence type="ECO:0000313" key="2">
    <source>
        <dbReference type="EMBL" id="MCQ1530488.1"/>
    </source>
</evidence>
<name>A0ABT1NGX5_9FIRM</name>
<evidence type="ECO:0000313" key="3">
    <source>
        <dbReference type="Proteomes" id="UP001651880"/>
    </source>
</evidence>
<dbReference type="Proteomes" id="UP001651880">
    <property type="component" value="Unassembled WGS sequence"/>
</dbReference>
<evidence type="ECO:0000256" key="1">
    <source>
        <dbReference type="SAM" id="Phobius"/>
    </source>
</evidence>
<evidence type="ECO:0008006" key="4">
    <source>
        <dbReference type="Google" id="ProtNLM"/>
    </source>
</evidence>
<keyword evidence="1" id="KW-0472">Membrane</keyword>
<organism evidence="2 3">
    <name type="scientific">Lutispora saccharofermentans</name>
    <dbReference type="NCBI Taxonomy" id="3024236"/>
    <lineage>
        <taxon>Bacteria</taxon>
        <taxon>Bacillati</taxon>
        <taxon>Bacillota</taxon>
        <taxon>Clostridia</taxon>
        <taxon>Lutisporales</taxon>
        <taxon>Lutisporaceae</taxon>
        <taxon>Lutispora</taxon>
    </lineage>
</organism>
<feature type="transmembrane region" description="Helical" evidence="1">
    <location>
        <begin position="30"/>
        <end position="48"/>
    </location>
</feature>
<sequence>MIIFVLTAFYISMIYLQTKKMIKNKNYKEFILYLSMMMVSFIYFYLFINDMRILNPAIIIKKIARYSSWGILEYLKE</sequence>